<dbReference type="RefSeq" id="WP_111740897.1">
    <property type="nucleotide sequence ID" value="NZ_LR698987.1"/>
</dbReference>
<organism evidence="1 2">
    <name type="scientific">Leminorella richardii</name>
    <dbReference type="NCBI Taxonomy" id="158841"/>
    <lineage>
        <taxon>Bacteria</taxon>
        <taxon>Pseudomonadati</taxon>
        <taxon>Pseudomonadota</taxon>
        <taxon>Gammaproteobacteria</taxon>
        <taxon>Enterobacterales</taxon>
        <taxon>Budviciaceae</taxon>
        <taxon>Leminorella</taxon>
    </lineage>
</organism>
<dbReference type="KEGG" id="lri:NCTC12151_02449"/>
<dbReference type="Proteomes" id="UP000249005">
    <property type="component" value="Chromosome 1"/>
</dbReference>
<accession>A0A2X4V5N5</accession>
<reference evidence="1 2" key="1">
    <citation type="submission" date="2018-06" db="EMBL/GenBank/DDBJ databases">
        <authorList>
            <consortium name="Pathogen Informatics"/>
            <person name="Doyle S."/>
        </authorList>
    </citation>
    <scope>NUCLEOTIDE SEQUENCE [LARGE SCALE GENOMIC DNA]</scope>
    <source>
        <strain evidence="1 2">NCTC12151</strain>
    </source>
</reference>
<evidence type="ECO:0000313" key="1">
    <source>
        <dbReference type="EMBL" id="SQI42062.1"/>
    </source>
</evidence>
<keyword evidence="2" id="KW-1185">Reference proteome</keyword>
<dbReference type="OrthoDB" id="1437692at2"/>
<evidence type="ECO:0000313" key="2">
    <source>
        <dbReference type="Proteomes" id="UP000249005"/>
    </source>
</evidence>
<sequence length="354" mass="39851">MSKNLQTLSKGPRMEELLRSYFLKAGYYVIRGVSFVYEGFDVTDIDLWLYSRTSSVSREITLVDAKNKKTPQAIERIFWVQGLRIATKATNAIVATTDKRQEVKDFGRDLGILVLDGNFLSKLANSEGPNGIRLSDEEFFAKINDYSLNKLDGDWRGRIVLSKSLLAQSLSFDSCNEWLGQGKFFAEQSITKDTQRETALRCLYLVCSFVAIAVDFCMKELSFLDQPERSTQIKDGFTYGSRGSLGLKKVLNVAMGLVEGHANDGPAISRQVRLSVEKQLAQLNTTILGEFFSKNDVARTLFSVAKEFEQLAMKREFSSHETASIELRSTLFCLLDYWGIDRVMFSSGINNSSL</sequence>
<dbReference type="AlphaFoldDB" id="A0A2X4V5N5"/>
<name>A0A2X4V5N5_9GAMM</name>
<dbReference type="SUPFAM" id="SSF52980">
    <property type="entry name" value="Restriction endonuclease-like"/>
    <property type="match status" value="1"/>
</dbReference>
<dbReference type="InterPro" id="IPR011335">
    <property type="entry name" value="Restrct_endonuc-II-like"/>
</dbReference>
<dbReference type="EMBL" id="LS483470">
    <property type="protein sequence ID" value="SQI42062.1"/>
    <property type="molecule type" value="Genomic_DNA"/>
</dbReference>
<proteinExistence type="predicted"/>
<gene>
    <name evidence="1" type="ORF">NCTC12151_02449</name>
</gene>
<protein>
    <submittedName>
        <fullName evidence="1">Uncharacterized protein</fullName>
    </submittedName>
</protein>